<gene>
    <name evidence="2" type="ORF">DYI37_15455</name>
</gene>
<organism evidence="2 3">
    <name type="scientific">Fulvimarina endophytica</name>
    <dbReference type="NCBI Taxonomy" id="2293836"/>
    <lineage>
        <taxon>Bacteria</taxon>
        <taxon>Pseudomonadati</taxon>
        <taxon>Pseudomonadota</taxon>
        <taxon>Alphaproteobacteria</taxon>
        <taxon>Hyphomicrobiales</taxon>
        <taxon>Aurantimonadaceae</taxon>
        <taxon>Fulvimarina</taxon>
    </lineage>
</organism>
<feature type="region of interest" description="Disordered" evidence="1">
    <location>
        <begin position="1"/>
        <end position="23"/>
    </location>
</feature>
<dbReference type="AlphaFoldDB" id="A0A371X064"/>
<reference evidence="2 3" key="1">
    <citation type="submission" date="2018-08" db="EMBL/GenBank/DDBJ databases">
        <title>Fulvimarina sp. 85, whole genome shotgun sequence.</title>
        <authorList>
            <person name="Tuo L."/>
        </authorList>
    </citation>
    <scope>NUCLEOTIDE SEQUENCE [LARGE SCALE GENOMIC DNA]</scope>
    <source>
        <strain evidence="2 3">85</strain>
    </source>
</reference>
<dbReference type="Proteomes" id="UP000264310">
    <property type="component" value="Unassembled WGS sequence"/>
</dbReference>
<dbReference type="EMBL" id="QURL01000006">
    <property type="protein sequence ID" value="RFC62631.1"/>
    <property type="molecule type" value="Genomic_DNA"/>
</dbReference>
<evidence type="ECO:0000313" key="3">
    <source>
        <dbReference type="Proteomes" id="UP000264310"/>
    </source>
</evidence>
<name>A0A371X064_9HYPH</name>
<protein>
    <submittedName>
        <fullName evidence="2">Uncharacterized protein</fullName>
    </submittedName>
</protein>
<comment type="caution">
    <text evidence="2">The sequence shown here is derived from an EMBL/GenBank/DDBJ whole genome shotgun (WGS) entry which is preliminary data.</text>
</comment>
<proteinExistence type="predicted"/>
<sequence>MDPVFGPSDASAKNRSLGPDSWIGSETLEREAAELEAGAVIGDIGPPTVIAGPHSAGLH</sequence>
<evidence type="ECO:0000313" key="2">
    <source>
        <dbReference type="EMBL" id="RFC62631.1"/>
    </source>
</evidence>
<accession>A0A371X064</accession>
<keyword evidence="3" id="KW-1185">Reference proteome</keyword>
<evidence type="ECO:0000256" key="1">
    <source>
        <dbReference type="SAM" id="MobiDB-lite"/>
    </source>
</evidence>